<evidence type="ECO:0000313" key="6">
    <source>
        <dbReference type="Proteomes" id="UP001341840"/>
    </source>
</evidence>
<comment type="caution">
    <text evidence="5">The sequence shown here is derived from an EMBL/GenBank/DDBJ whole genome shotgun (WGS) entry which is preliminary data.</text>
</comment>
<dbReference type="PROSITE" id="PS50014">
    <property type="entry name" value="BROMODOMAIN_2"/>
    <property type="match status" value="1"/>
</dbReference>
<evidence type="ECO:0000256" key="3">
    <source>
        <dbReference type="SAM" id="MobiDB-lite"/>
    </source>
</evidence>
<evidence type="ECO:0000256" key="2">
    <source>
        <dbReference type="PROSITE-ProRule" id="PRU00035"/>
    </source>
</evidence>
<feature type="compositionally biased region" description="Basic and acidic residues" evidence="3">
    <location>
        <begin position="27"/>
        <end position="44"/>
    </location>
</feature>
<feature type="compositionally biased region" description="Basic and acidic residues" evidence="3">
    <location>
        <begin position="113"/>
        <end position="128"/>
    </location>
</feature>
<dbReference type="Proteomes" id="UP001341840">
    <property type="component" value="Unassembled WGS sequence"/>
</dbReference>
<proteinExistence type="predicted"/>
<dbReference type="PANTHER" id="PTHR45926">
    <property type="entry name" value="OSJNBA0053K19.4 PROTEIN"/>
    <property type="match status" value="1"/>
</dbReference>
<feature type="region of interest" description="Disordered" evidence="3">
    <location>
        <begin position="27"/>
        <end position="56"/>
    </location>
</feature>
<evidence type="ECO:0000313" key="5">
    <source>
        <dbReference type="EMBL" id="MED6163088.1"/>
    </source>
</evidence>
<dbReference type="SUPFAM" id="SSF47370">
    <property type="entry name" value="Bromodomain"/>
    <property type="match status" value="1"/>
</dbReference>
<evidence type="ECO:0000256" key="1">
    <source>
        <dbReference type="ARBA" id="ARBA00023117"/>
    </source>
</evidence>
<dbReference type="EMBL" id="JASCZI010121834">
    <property type="protein sequence ID" value="MED6163088.1"/>
    <property type="molecule type" value="Genomic_DNA"/>
</dbReference>
<reference evidence="5 6" key="1">
    <citation type="journal article" date="2023" name="Plants (Basel)">
        <title>Bridging the Gap: Combining Genomics and Transcriptomics Approaches to Understand Stylosanthes scabra, an Orphan Legume from the Brazilian Caatinga.</title>
        <authorList>
            <person name="Ferreira-Neto J.R.C."/>
            <person name="da Silva M.D."/>
            <person name="Binneck E."/>
            <person name="de Melo N.F."/>
            <person name="da Silva R.H."/>
            <person name="de Melo A.L.T.M."/>
            <person name="Pandolfi V."/>
            <person name="Bustamante F.O."/>
            <person name="Brasileiro-Vidal A.C."/>
            <person name="Benko-Iseppon A.M."/>
        </authorList>
    </citation>
    <scope>NUCLEOTIDE SEQUENCE [LARGE SCALE GENOMIC DNA]</scope>
    <source>
        <tissue evidence="5">Leaves</tissue>
    </source>
</reference>
<feature type="region of interest" description="Disordered" evidence="3">
    <location>
        <begin position="113"/>
        <end position="144"/>
    </location>
</feature>
<keyword evidence="6" id="KW-1185">Reference proteome</keyword>
<organism evidence="5 6">
    <name type="scientific">Stylosanthes scabra</name>
    <dbReference type="NCBI Taxonomy" id="79078"/>
    <lineage>
        <taxon>Eukaryota</taxon>
        <taxon>Viridiplantae</taxon>
        <taxon>Streptophyta</taxon>
        <taxon>Embryophyta</taxon>
        <taxon>Tracheophyta</taxon>
        <taxon>Spermatophyta</taxon>
        <taxon>Magnoliopsida</taxon>
        <taxon>eudicotyledons</taxon>
        <taxon>Gunneridae</taxon>
        <taxon>Pentapetalae</taxon>
        <taxon>rosids</taxon>
        <taxon>fabids</taxon>
        <taxon>Fabales</taxon>
        <taxon>Fabaceae</taxon>
        <taxon>Papilionoideae</taxon>
        <taxon>50 kb inversion clade</taxon>
        <taxon>dalbergioids sensu lato</taxon>
        <taxon>Dalbergieae</taxon>
        <taxon>Pterocarpus clade</taxon>
        <taxon>Stylosanthes</taxon>
    </lineage>
</organism>
<evidence type="ECO:0000259" key="4">
    <source>
        <dbReference type="PROSITE" id="PS50014"/>
    </source>
</evidence>
<keyword evidence="1 2" id="KW-0103">Bromodomain</keyword>
<feature type="domain" description="Bromo" evidence="4">
    <location>
        <begin position="179"/>
        <end position="244"/>
    </location>
</feature>
<dbReference type="InterPro" id="IPR036427">
    <property type="entry name" value="Bromodomain-like_sf"/>
</dbReference>
<accession>A0ABU6USW0</accession>
<dbReference type="Pfam" id="PF00439">
    <property type="entry name" value="Bromodomain"/>
    <property type="match status" value="1"/>
</dbReference>
<dbReference type="SMART" id="SM00297">
    <property type="entry name" value="BROMO"/>
    <property type="match status" value="1"/>
</dbReference>
<sequence>MAEADTEVAPRKRLIIKLRLPRSRTFSSEDCKLKHDPDFEKRGSESMASDSCGEKRKKDQCCNTTEYSSKVSRTLPTATVHCKQKNVDDAADSCRGGKRRKLIISEISVSTKSEAEHATKSSVQEHHNAHSRIPRTGSKEKEEEGVECKKEEIVPRMDRYQKMQCWAILKRFMVGRDGWALKKPLDPKNLGDNRERVLLKPIGMEDIESKLNKFMYSGPDEFAKDVRLLFSYGLMYPQSNDIHRVAWKFSESFEITWKALMKKWSMEERKMNVNLKRGRANNVIIKGRSLTLKKAT</sequence>
<dbReference type="InterPro" id="IPR001487">
    <property type="entry name" value="Bromodomain"/>
</dbReference>
<dbReference type="Gene3D" id="1.20.920.10">
    <property type="entry name" value="Bromodomain-like"/>
    <property type="match status" value="1"/>
</dbReference>
<gene>
    <name evidence="5" type="ORF">PIB30_076548</name>
</gene>
<name>A0ABU6USW0_9FABA</name>
<protein>
    <recommendedName>
        <fullName evidence="4">Bromo domain-containing protein</fullName>
    </recommendedName>
</protein>